<comment type="caution">
    <text evidence="3">The sequence shown here is derived from an EMBL/GenBank/DDBJ whole genome shotgun (WGS) entry which is preliminary data.</text>
</comment>
<dbReference type="CDD" id="cd07750">
    <property type="entry name" value="PolyPPase_VTC_like"/>
    <property type="match status" value="1"/>
</dbReference>
<reference evidence="4" key="1">
    <citation type="journal article" date="2019" name="Int. J. Syst. Evol. Microbiol.">
        <title>The Global Catalogue of Microorganisms (GCM) 10K type strain sequencing project: providing services to taxonomists for standard genome sequencing and annotation.</title>
        <authorList>
            <consortium name="The Broad Institute Genomics Platform"/>
            <consortium name="The Broad Institute Genome Sequencing Center for Infectious Disease"/>
            <person name="Wu L."/>
            <person name="Ma J."/>
        </authorList>
    </citation>
    <scope>NUCLEOTIDE SEQUENCE [LARGE SCALE GENOMIC DNA]</scope>
    <source>
        <strain evidence="4">IBRC-M 10908</strain>
    </source>
</reference>
<gene>
    <name evidence="3" type="ORF">ACFPET_00060</name>
</gene>
<feature type="region of interest" description="Disordered" evidence="1">
    <location>
        <begin position="298"/>
        <end position="337"/>
    </location>
</feature>
<keyword evidence="4" id="KW-1185">Reference proteome</keyword>
<dbReference type="Gene3D" id="3.20.100.30">
    <property type="entry name" value="VTC, catalytic tunnel domain"/>
    <property type="match status" value="1"/>
</dbReference>
<dbReference type="RefSeq" id="WP_380617333.1">
    <property type="nucleotide sequence ID" value="NZ_JBHSDK010000001.1"/>
</dbReference>
<proteinExistence type="predicted"/>
<organism evidence="3 4">
    <name type="scientific">Salininema proteolyticum</name>
    <dbReference type="NCBI Taxonomy" id="1607685"/>
    <lineage>
        <taxon>Bacteria</taxon>
        <taxon>Bacillati</taxon>
        <taxon>Actinomycetota</taxon>
        <taxon>Actinomycetes</taxon>
        <taxon>Glycomycetales</taxon>
        <taxon>Glycomycetaceae</taxon>
        <taxon>Salininema</taxon>
    </lineage>
</organism>
<evidence type="ECO:0000313" key="4">
    <source>
        <dbReference type="Proteomes" id="UP001595823"/>
    </source>
</evidence>
<feature type="domain" description="VTC" evidence="2">
    <location>
        <begin position="27"/>
        <end position="234"/>
    </location>
</feature>
<evidence type="ECO:0000259" key="2">
    <source>
        <dbReference type="Pfam" id="PF09359"/>
    </source>
</evidence>
<sequence>MANNVLIDRFPGISLEELNSRAALQTRVDQKYLLTPDQFGALGGMLAADGWSCLEEGGRRRFRYDSVYFDTPDLRTFTDHRKRRRHRFKVRTRTYVDSGDCMFEVKLKSGRGDTVKKRLPYTREDAFRLTPEARGFLSRHLRENYGTEAPHGLAPTLRTEYLRITLTDGTGASRLTCDTAFVCSTAAERRIARPMWIVETKSATGRSRADRLLWSMGARPEKISKFCVAAAMLFPGEADNPWIRVRRRWFGPRTDETTMPLAARNRTTAEEATLALSAPRRRTAADKTMALHIRPSARADATRPLATARTIPPPTSEATRPIPVRPDPDRTPHAPRS</sequence>
<dbReference type="InterPro" id="IPR033469">
    <property type="entry name" value="CYTH-like_dom_sf"/>
</dbReference>
<feature type="compositionally biased region" description="Basic and acidic residues" evidence="1">
    <location>
        <begin position="326"/>
        <end position="337"/>
    </location>
</feature>
<dbReference type="Pfam" id="PF09359">
    <property type="entry name" value="VTC"/>
    <property type="match status" value="1"/>
</dbReference>
<evidence type="ECO:0000256" key="1">
    <source>
        <dbReference type="SAM" id="MobiDB-lite"/>
    </source>
</evidence>
<dbReference type="InterPro" id="IPR018966">
    <property type="entry name" value="VTC_domain"/>
</dbReference>
<dbReference type="SUPFAM" id="SSF55154">
    <property type="entry name" value="CYTH-like phosphatases"/>
    <property type="match status" value="1"/>
</dbReference>
<evidence type="ECO:0000313" key="3">
    <source>
        <dbReference type="EMBL" id="MFC4333592.1"/>
    </source>
</evidence>
<name>A0ABV8TSK6_9ACTN</name>
<dbReference type="EMBL" id="JBHSDK010000001">
    <property type="protein sequence ID" value="MFC4333592.1"/>
    <property type="molecule type" value="Genomic_DNA"/>
</dbReference>
<dbReference type="Proteomes" id="UP001595823">
    <property type="component" value="Unassembled WGS sequence"/>
</dbReference>
<protein>
    <submittedName>
        <fullName evidence="3">Polyphosphate polymerase domain-containing protein</fullName>
    </submittedName>
</protein>
<dbReference type="InterPro" id="IPR042267">
    <property type="entry name" value="VTC_sf"/>
</dbReference>
<accession>A0ABV8TSK6</accession>